<protein>
    <submittedName>
        <fullName evidence="2">Uncharacterized protein</fullName>
    </submittedName>
</protein>
<dbReference type="Proteomes" id="UP000241546">
    <property type="component" value="Unassembled WGS sequence"/>
</dbReference>
<dbReference type="OrthoDB" id="4216327at2759"/>
<gene>
    <name evidence="2" type="ORF">BBK36DRAFT_1198297</name>
</gene>
<feature type="signal peptide" evidence="1">
    <location>
        <begin position="1"/>
        <end position="18"/>
    </location>
</feature>
<dbReference type="PROSITE" id="PS51257">
    <property type="entry name" value="PROKAR_LIPOPROTEIN"/>
    <property type="match status" value="1"/>
</dbReference>
<accession>A0A2T4BBN5</accession>
<proteinExistence type="predicted"/>
<evidence type="ECO:0000256" key="1">
    <source>
        <dbReference type="SAM" id="SignalP"/>
    </source>
</evidence>
<organism evidence="2 3">
    <name type="scientific">Trichoderma citrinoviride</name>
    <dbReference type="NCBI Taxonomy" id="58853"/>
    <lineage>
        <taxon>Eukaryota</taxon>
        <taxon>Fungi</taxon>
        <taxon>Dikarya</taxon>
        <taxon>Ascomycota</taxon>
        <taxon>Pezizomycotina</taxon>
        <taxon>Sordariomycetes</taxon>
        <taxon>Hypocreomycetidae</taxon>
        <taxon>Hypocreales</taxon>
        <taxon>Hypocreaceae</taxon>
        <taxon>Trichoderma</taxon>
    </lineage>
</organism>
<evidence type="ECO:0000313" key="2">
    <source>
        <dbReference type="EMBL" id="PTB66752.1"/>
    </source>
</evidence>
<dbReference type="RefSeq" id="XP_024750072.1">
    <property type="nucleotide sequence ID" value="XM_024897030.1"/>
</dbReference>
<dbReference type="AlphaFoldDB" id="A0A2T4BBN5"/>
<reference evidence="3" key="1">
    <citation type="submission" date="2016-07" db="EMBL/GenBank/DDBJ databases">
        <title>Multiple horizontal gene transfer events from other fungi enriched the ability of initially mycotrophic Trichoderma (Ascomycota) to feed on dead plant biomass.</title>
        <authorList>
            <consortium name="DOE Joint Genome Institute"/>
            <person name="Atanasova L."/>
            <person name="Chenthamara K."/>
            <person name="Zhang J."/>
            <person name="Grujic M."/>
            <person name="Henrissat B."/>
            <person name="Kuo A."/>
            <person name="Aerts A."/>
            <person name="Salamov A."/>
            <person name="Lipzen A."/>
            <person name="Labutti K."/>
            <person name="Barry K."/>
            <person name="Miao Y."/>
            <person name="Rahimi M.J."/>
            <person name="Shen Q."/>
            <person name="Grigoriev I.V."/>
            <person name="Kubicek C.P."/>
            <person name="Druzhinina I.S."/>
        </authorList>
    </citation>
    <scope>NUCLEOTIDE SEQUENCE [LARGE SCALE GENOMIC DNA]</scope>
    <source>
        <strain evidence="3">TUCIM 6016</strain>
    </source>
</reference>
<evidence type="ECO:0000313" key="3">
    <source>
        <dbReference type="Proteomes" id="UP000241546"/>
    </source>
</evidence>
<keyword evidence="1" id="KW-0732">Signal</keyword>
<keyword evidence="3" id="KW-1185">Reference proteome</keyword>
<dbReference type="GeneID" id="36605148"/>
<feature type="chain" id="PRO_5015529846" evidence="1">
    <location>
        <begin position="19"/>
        <end position="95"/>
    </location>
</feature>
<sequence>MLSRSIILSLLAAPAALAASCYGNGNPGLSASAYQQAADQVCNYGPSFDGYIDGHQIQAVYQGNEKLHCQVRAITSTAIVDSQTKHRTTHGLHML</sequence>
<dbReference type="EMBL" id="KZ680212">
    <property type="protein sequence ID" value="PTB66752.1"/>
    <property type="molecule type" value="Genomic_DNA"/>
</dbReference>
<name>A0A2T4BBN5_9HYPO</name>